<evidence type="ECO:0000313" key="9">
    <source>
        <dbReference type="Proteomes" id="UP000214646"/>
    </source>
</evidence>
<evidence type="ECO:0000256" key="5">
    <source>
        <dbReference type="ARBA" id="ARBA00022989"/>
    </source>
</evidence>
<feature type="transmembrane region" description="Helical" evidence="7">
    <location>
        <begin position="72"/>
        <end position="92"/>
    </location>
</feature>
<dbReference type="Pfam" id="PF05977">
    <property type="entry name" value="MFS_3"/>
    <property type="match status" value="1"/>
</dbReference>
<dbReference type="GO" id="GO:0005886">
    <property type="term" value="C:plasma membrane"/>
    <property type="evidence" value="ECO:0007669"/>
    <property type="project" value="UniProtKB-SubCell"/>
</dbReference>
<reference evidence="9" key="1">
    <citation type="submission" date="2017-06" db="EMBL/GenBank/DDBJ databases">
        <title>Genome analysis of Fimbriiglobus ruber SP5, the first member of the order Planctomycetales with confirmed chitinolytic capability.</title>
        <authorList>
            <person name="Ravin N.V."/>
            <person name="Rakitin A.L."/>
            <person name="Ivanova A.A."/>
            <person name="Beletsky A.V."/>
            <person name="Kulichevskaya I.S."/>
            <person name="Mardanov A.V."/>
            <person name="Dedysh S.N."/>
        </authorList>
    </citation>
    <scope>NUCLEOTIDE SEQUENCE [LARGE SCALE GENOMIC DNA]</scope>
    <source>
        <strain evidence="9">SP5</strain>
    </source>
</reference>
<evidence type="ECO:0000256" key="1">
    <source>
        <dbReference type="ARBA" id="ARBA00004651"/>
    </source>
</evidence>
<feature type="transmembrane region" description="Helical" evidence="7">
    <location>
        <begin position="347"/>
        <end position="369"/>
    </location>
</feature>
<feature type="transmembrane region" description="Helical" evidence="7">
    <location>
        <begin position="412"/>
        <end position="432"/>
    </location>
</feature>
<sequence>MSTDGTDNPVLEVPPSRSRGMLRDNTFRSLKHRNYRLYFFGQIVSFTGSWMQSAALMWLVYDRTGDPRWPPLMLVAQVGPTVLLGTWGGALADRWPKRSLIFLTQSGFLVTASLLTGLAAADLAEPWLLLAIQLANGTIQSIDLPARLAFVPDLVPRADLINAVSLNSLLFNSARAVGPAVTGLVFLLADAITGAGWLPGVRPVVAGASLCFGLNAVSFVAVLIALRLISVPGVGAHKNQKGSVWDGFRYVIENPRAGGLLVLTGAICVAGWPALTLFPAYTKLALGLAEKEYSLLVSGLGGGALVAALTTATFGSVARRGFFLAAGAWLMVAGLAGLAAAGGLDTAVASAGCLGFGMILYLSTGQSALQLNLPDDKRGRVMALWAMTLSASAPIGHLMAGQAATVWPIREVLAGMAVGAGVIAVGVLTIAVRGWKRAARPGREATPAE</sequence>
<dbReference type="PANTHER" id="PTHR23513">
    <property type="entry name" value="INTEGRAL MEMBRANE EFFLUX PROTEIN-RELATED"/>
    <property type="match status" value="1"/>
</dbReference>
<feature type="transmembrane region" description="Helical" evidence="7">
    <location>
        <begin position="204"/>
        <end position="229"/>
    </location>
</feature>
<feature type="transmembrane region" description="Helical" evidence="7">
    <location>
        <begin position="321"/>
        <end position="341"/>
    </location>
</feature>
<dbReference type="PANTHER" id="PTHR23513:SF11">
    <property type="entry name" value="STAPHYLOFERRIN A TRANSPORTER"/>
    <property type="match status" value="1"/>
</dbReference>
<dbReference type="OrthoDB" id="9775268at2"/>
<keyword evidence="4 7" id="KW-0812">Transmembrane</keyword>
<keyword evidence="9" id="KW-1185">Reference proteome</keyword>
<accession>A0A225DT91</accession>
<comment type="caution">
    <text evidence="8">The sequence shown here is derived from an EMBL/GenBank/DDBJ whole genome shotgun (WGS) entry which is preliminary data.</text>
</comment>
<keyword evidence="5 7" id="KW-1133">Transmembrane helix</keyword>
<feature type="transmembrane region" description="Helical" evidence="7">
    <location>
        <begin position="381"/>
        <end position="400"/>
    </location>
</feature>
<evidence type="ECO:0000313" key="8">
    <source>
        <dbReference type="EMBL" id="OWK40806.1"/>
    </source>
</evidence>
<keyword evidence="6 7" id="KW-0472">Membrane</keyword>
<comment type="subcellular location">
    <subcellularLocation>
        <location evidence="1">Cell membrane</location>
        <topology evidence="1">Multi-pass membrane protein</topology>
    </subcellularLocation>
</comment>
<protein>
    <submittedName>
        <fullName evidence="8">Putative transporter</fullName>
    </submittedName>
</protein>
<evidence type="ECO:0000256" key="3">
    <source>
        <dbReference type="ARBA" id="ARBA00022475"/>
    </source>
</evidence>
<feature type="transmembrane region" description="Helical" evidence="7">
    <location>
        <begin position="293"/>
        <end position="314"/>
    </location>
</feature>
<dbReference type="Proteomes" id="UP000214646">
    <property type="component" value="Unassembled WGS sequence"/>
</dbReference>
<dbReference type="EMBL" id="NIDE01000007">
    <property type="protein sequence ID" value="OWK40806.1"/>
    <property type="molecule type" value="Genomic_DNA"/>
</dbReference>
<proteinExistence type="predicted"/>
<feature type="transmembrane region" description="Helical" evidence="7">
    <location>
        <begin position="37"/>
        <end position="60"/>
    </location>
</feature>
<gene>
    <name evidence="8" type="ORF">FRUB_04698</name>
</gene>
<feature type="transmembrane region" description="Helical" evidence="7">
    <location>
        <begin position="259"/>
        <end position="281"/>
    </location>
</feature>
<dbReference type="AlphaFoldDB" id="A0A225DT91"/>
<evidence type="ECO:0000256" key="7">
    <source>
        <dbReference type="SAM" id="Phobius"/>
    </source>
</evidence>
<dbReference type="InterPro" id="IPR036259">
    <property type="entry name" value="MFS_trans_sf"/>
</dbReference>
<evidence type="ECO:0000256" key="4">
    <source>
        <dbReference type="ARBA" id="ARBA00022692"/>
    </source>
</evidence>
<dbReference type="CDD" id="cd06173">
    <property type="entry name" value="MFS_MefA_like"/>
    <property type="match status" value="1"/>
</dbReference>
<dbReference type="Gene3D" id="1.20.1250.20">
    <property type="entry name" value="MFS general substrate transporter like domains"/>
    <property type="match status" value="1"/>
</dbReference>
<dbReference type="InterPro" id="IPR010290">
    <property type="entry name" value="TM_effector"/>
</dbReference>
<dbReference type="RefSeq" id="WP_088255786.1">
    <property type="nucleotide sequence ID" value="NZ_NIDE01000007.1"/>
</dbReference>
<keyword evidence="2" id="KW-0813">Transport</keyword>
<keyword evidence="3" id="KW-1003">Cell membrane</keyword>
<evidence type="ECO:0000256" key="6">
    <source>
        <dbReference type="ARBA" id="ARBA00023136"/>
    </source>
</evidence>
<name>A0A225DT91_9BACT</name>
<evidence type="ECO:0000256" key="2">
    <source>
        <dbReference type="ARBA" id="ARBA00022448"/>
    </source>
</evidence>
<feature type="transmembrane region" description="Helical" evidence="7">
    <location>
        <begin position="99"/>
        <end position="121"/>
    </location>
</feature>
<dbReference type="SUPFAM" id="SSF103473">
    <property type="entry name" value="MFS general substrate transporter"/>
    <property type="match status" value="1"/>
</dbReference>
<organism evidence="8 9">
    <name type="scientific">Fimbriiglobus ruber</name>
    <dbReference type="NCBI Taxonomy" id="1908690"/>
    <lineage>
        <taxon>Bacteria</taxon>
        <taxon>Pseudomonadati</taxon>
        <taxon>Planctomycetota</taxon>
        <taxon>Planctomycetia</taxon>
        <taxon>Gemmatales</taxon>
        <taxon>Gemmataceae</taxon>
        <taxon>Fimbriiglobus</taxon>
    </lineage>
</organism>